<sequence length="102" mass="11935">MTSLPEEVEAEVEVLKFTYEDILSWKDDDPESRCMFLELRPRTGMAAAHQFLQVTVQVDFSQADQSDQIEDAVSFRITRLRGFEDDRWVAQSKKKRKSFRAC</sequence>
<reference evidence="1" key="1">
    <citation type="submission" date="2014-11" db="EMBL/GenBank/DDBJ databases">
        <authorList>
            <person name="Otto D Thomas"/>
            <person name="Naeem Raeece"/>
        </authorList>
    </citation>
    <scope>NUCLEOTIDE SEQUENCE</scope>
</reference>
<organism evidence="1">
    <name type="scientific">Chromera velia CCMP2878</name>
    <dbReference type="NCBI Taxonomy" id="1169474"/>
    <lineage>
        <taxon>Eukaryota</taxon>
        <taxon>Sar</taxon>
        <taxon>Alveolata</taxon>
        <taxon>Colpodellida</taxon>
        <taxon>Chromeraceae</taxon>
        <taxon>Chromera</taxon>
    </lineage>
</organism>
<accession>A0A0G4GM06</accession>
<evidence type="ECO:0000313" key="1">
    <source>
        <dbReference type="EMBL" id="CEM31151.1"/>
    </source>
</evidence>
<dbReference type="EMBL" id="CDMZ01001342">
    <property type="protein sequence ID" value="CEM31151.1"/>
    <property type="molecule type" value="Genomic_DNA"/>
</dbReference>
<gene>
    <name evidence="1" type="ORF">Cvel_22485</name>
</gene>
<protein>
    <submittedName>
        <fullName evidence="1">Uncharacterized protein</fullName>
    </submittedName>
</protein>
<dbReference type="VEuPathDB" id="CryptoDB:Cvel_22485"/>
<proteinExistence type="predicted"/>
<dbReference type="AlphaFoldDB" id="A0A0G4GM06"/>
<name>A0A0G4GM06_9ALVE</name>